<reference evidence="1 2" key="1">
    <citation type="submission" date="2019-03" db="EMBL/GenBank/DDBJ databases">
        <title>Single cell metagenomics reveals metabolic interactions within the superorganism composed of flagellate Streblomastix strix and complex community of Bacteroidetes bacteria on its surface.</title>
        <authorList>
            <person name="Treitli S.C."/>
            <person name="Kolisko M."/>
            <person name="Husnik F."/>
            <person name="Keeling P."/>
            <person name="Hampl V."/>
        </authorList>
    </citation>
    <scope>NUCLEOTIDE SEQUENCE [LARGE SCALE GENOMIC DNA]</scope>
    <source>
        <strain evidence="1">ST1C</strain>
    </source>
</reference>
<evidence type="ECO:0000313" key="2">
    <source>
        <dbReference type="Proteomes" id="UP000324800"/>
    </source>
</evidence>
<feature type="non-terminal residue" evidence="1">
    <location>
        <position position="1"/>
    </location>
</feature>
<dbReference type="EMBL" id="SNRW01016576">
    <property type="protein sequence ID" value="KAA6369220.1"/>
    <property type="molecule type" value="Genomic_DNA"/>
</dbReference>
<dbReference type="Proteomes" id="UP000324800">
    <property type="component" value="Unassembled WGS sequence"/>
</dbReference>
<name>A0A5J4UGU7_9EUKA</name>
<protein>
    <submittedName>
        <fullName evidence="1">Uncharacterized protein</fullName>
    </submittedName>
</protein>
<gene>
    <name evidence="1" type="ORF">EZS28_035252</name>
</gene>
<comment type="caution">
    <text evidence="1">The sequence shown here is derived from an EMBL/GenBank/DDBJ whole genome shotgun (WGS) entry which is preliminary data.</text>
</comment>
<dbReference type="AlphaFoldDB" id="A0A5J4UGU7"/>
<organism evidence="1 2">
    <name type="scientific">Streblomastix strix</name>
    <dbReference type="NCBI Taxonomy" id="222440"/>
    <lineage>
        <taxon>Eukaryota</taxon>
        <taxon>Metamonada</taxon>
        <taxon>Preaxostyla</taxon>
        <taxon>Oxymonadida</taxon>
        <taxon>Streblomastigidae</taxon>
        <taxon>Streblomastix</taxon>
    </lineage>
</organism>
<evidence type="ECO:0000313" key="1">
    <source>
        <dbReference type="EMBL" id="KAA6369220.1"/>
    </source>
</evidence>
<accession>A0A5J4UGU7</accession>
<proteinExistence type="predicted"/>
<sequence length="132" mass="14896">HGLIELDLFNKSAQTLDLLFISNQIQSSYSQSSIRSQVSSEFPLKVLLNILQVVQSVNHASPESFKKANKLKSTVEGVKIMNPQNDFKGPSKFSTTYQTFHNVKPFERAPYLHPINEYESDVQIDVGLIEPT</sequence>